<evidence type="ECO:0000256" key="2">
    <source>
        <dbReference type="ARBA" id="ARBA00022571"/>
    </source>
</evidence>
<dbReference type="Gene3D" id="3.40.50.620">
    <property type="entry name" value="HUPs"/>
    <property type="match status" value="1"/>
</dbReference>
<keyword evidence="5" id="KW-0547">Nucleotide-binding</keyword>
<dbReference type="PROSITE" id="PS00564">
    <property type="entry name" value="ARGININOSUCCIN_SYN_1"/>
    <property type="match status" value="1"/>
</dbReference>
<dbReference type="Gene3D" id="3.90.1260.10">
    <property type="entry name" value="Argininosuccinate synthetase, chain A, domain 2"/>
    <property type="match status" value="1"/>
</dbReference>
<keyword evidence="2" id="KW-0055">Arginine biosynthesis</keyword>
<evidence type="ECO:0000256" key="1">
    <source>
        <dbReference type="ARBA" id="ARBA00022490"/>
    </source>
</evidence>
<evidence type="ECO:0000259" key="7">
    <source>
        <dbReference type="Pfam" id="PF00764"/>
    </source>
</evidence>
<dbReference type="GO" id="GO:0004055">
    <property type="term" value="F:argininosuccinate synthase activity"/>
    <property type="evidence" value="ECO:0007669"/>
    <property type="project" value="InterPro"/>
</dbReference>
<evidence type="ECO:0000256" key="3">
    <source>
        <dbReference type="ARBA" id="ARBA00022598"/>
    </source>
</evidence>
<keyword evidence="3" id="KW-0436">Ligase</keyword>
<evidence type="ECO:0000313" key="8">
    <source>
        <dbReference type="EMBL" id="GAI28390.1"/>
    </source>
</evidence>
<keyword evidence="6" id="KW-0067">ATP-binding</keyword>
<dbReference type="GO" id="GO:0006526">
    <property type="term" value="P:L-arginine biosynthetic process"/>
    <property type="evidence" value="ECO:0007669"/>
    <property type="project" value="UniProtKB-UniPathway"/>
</dbReference>
<accession>X1NNL3</accession>
<comment type="caution">
    <text evidence="8">The sequence shown here is derived from an EMBL/GenBank/DDBJ whole genome shotgun (WGS) entry which is preliminary data.</text>
</comment>
<dbReference type="GO" id="GO:0005737">
    <property type="term" value="C:cytoplasm"/>
    <property type="evidence" value="ECO:0007669"/>
    <property type="project" value="TreeGrafter"/>
</dbReference>
<protein>
    <recommendedName>
        <fullName evidence="7">Arginosuccinate synthase-like N-terminal domain-containing protein</fullName>
    </recommendedName>
</protein>
<keyword evidence="4" id="KW-0028">Amino-acid biosynthesis</keyword>
<dbReference type="UniPathway" id="UPA00068">
    <property type="reaction ID" value="UER00113"/>
</dbReference>
<proteinExistence type="predicted"/>
<sequence>MSDKVVLAYSGGLDTSVAIKWLSEKYNLDVIALTIDVGNERDFSTVRQKALKVGAVKALVVDAKELFVNHFIFPALQADAIYEGQYSLATALSRPLMAKLLVDAALGEEASAVAHGCTGKGNDQVRFEVSINALSPGLKIIAPAREWGMTREETINYAQRYDIPVPITAASPYSI</sequence>
<organism evidence="8">
    <name type="scientific">marine sediment metagenome</name>
    <dbReference type="NCBI Taxonomy" id="412755"/>
    <lineage>
        <taxon>unclassified sequences</taxon>
        <taxon>metagenomes</taxon>
        <taxon>ecological metagenomes</taxon>
    </lineage>
</organism>
<evidence type="ECO:0000256" key="5">
    <source>
        <dbReference type="ARBA" id="ARBA00022741"/>
    </source>
</evidence>
<dbReference type="InterPro" id="IPR014729">
    <property type="entry name" value="Rossmann-like_a/b/a_fold"/>
</dbReference>
<dbReference type="GO" id="GO:0000053">
    <property type="term" value="P:argininosuccinate metabolic process"/>
    <property type="evidence" value="ECO:0007669"/>
    <property type="project" value="TreeGrafter"/>
</dbReference>
<reference evidence="8" key="1">
    <citation type="journal article" date="2014" name="Front. Microbiol.">
        <title>High frequency of phylogenetically diverse reductive dehalogenase-homologous genes in deep subseafloor sedimentary metagenomes.</title>
        <authorList>
            <person name="Kawai M."/>
            <person name="Futagami T."/>
            <person name="Toyoda A."/>
            <person name="Takaki Y."/>
            <person name="Nishi S."/>
            <person name="Hori S."/>
            <person name="Arai W."/>
            <person name="Tsubouchi T."/>
            <person name="Morono Y."/>
            <person name="Uchiyama I."/>
            <person name="Ito T."/>
            <person name="Fujiyama A."/>
            <person name="Inagaki F."/>
            <person name="Takami H."/>
        </authorList>
    </citation>
    <scope>NUCLEOTIDE SEQUENCE</scope>
    <source>
        <strain evidence="8">Expedition CK06-06</strain>
    </source>
</reference>
<dbReference type="InterPro" id="IPR048267">
    <property type="entry name" value="Arginosuc_syn_N"/>
</dbReference>
<dbReference type="SUPFAM" id="SSF52402">
    <property type="entry name" value="Adenine nucleotide alpha hydrolases-like"/>
    <property type="match status" value="1"/>
</dbReference>
<dbReference type="PROSITE" id="PS00565">
    <property type="entry name" value="ARGININOSUCCIN_SYN_2"/>
    <property type="match status" value="1"/>
</dbReference>
<evidence type="ECO:0000256" key="4">
    <source>
        <dbReference type="ARBA" id="ARBA00022605"/>
    </source>
</evidence>
<feature type="domain" description="Arginosuccinate synthase-like N-terminal" evidence="7">
    <location>
        <begin position="4"/>
        <end position="164"/>
    </location>
</feature>
<keyword evidence="1" id="KW-0963">Cytoplasm</keyword>
<dbReference type="InterPro" id="IPR024074">
    <property type="entry name" value="AS_cat/multimer_dom_body"/>
</dbReference>
<dbReference type="InterPro" id="IPR018223">
    <property type="entry name" value="Arginosuc_synth_CS"/>
</dbReference>
<name>X1NNL3_9ZZZZ</name>
<dbReference type="Pfam" id="PF00764">
    <property type="entry name" value="Arginosuc_synth"/>
    <property type="match status" value="1"/>
</dbReference>
<dbReference type="GO" id="GO:0000050">
    <property type="term" value="P:urea cycle"/>
    <property type="evidence" value="ECO:0007669"/>
    <property type="project" value="TreeGrafter"/>
</dbReference>
<dbReference type="InterPro" id="IPR001518">
    <property type="entry name" value="Arginosuc_synth"/>
</dbReference>
<gene>
    <name evidence="8" type="ORF">S06H3_34244</name>
</gene>
<dbReference type="GO" id="GO:0005524">
    <property type="term" value="F:ATP binding"/>
    <property type="evidence" value="ECO:0007669"/>
    <property type="project" value="UniProtKB-KW"/>
</dbReference>
<feature type="non-terminal residue" evidence="8">
    <location>
        <position position="175"/>
    </location>
</feature>
<dbReference type="PANTHER" id="PTHR11587:SF2">
    <property type="entry name" value="ARGININOSUCCINATE SYNTHASE"/>
    <property type="match status" value="1"/>
</dbReference>
<dbReference type="PANTHER" id="PTHR11587">
    <property type="entry name" value="ARGININOSUCCINATE SYNTHASE"/>
    <property type="match status" value="1"/>
</dbReference>
<evidence type="ECO:0000256" key="6">
    <source>
        <dbReference type="ARBA" id="ARBA00022840"/>
    </source>
</evidence>
<dbReference type="FunFam" id="3.40.50.620:FF:000038">
    <property type="entry name" value="Argininosuccinate synthase"/>
    <property type="match status" value="1"/>
</dbReference>
<dbReference type="EMBL" id="BARV01020533">
    <property type="protein sequence ID" value="GAI28390.1"/>
    <property type="molecule type" value="Genomic_DNA"/>
</dbReference>
<dbReference type="AlphaFoldDB" id="X1NNL3"/>